<evidence type="ECO:0000313" key="2">
    <source>
        <dbReference type="Proteomes" id="UP001178507"/>
    </source>
</evidence>
<name>A0AA36IV96_9DINO</name>
<reference evidence="1" key="1">
    <citation type="submission" date="2023-08" db="EMBL/GenBank/DDBJ databases">
        <authorList>
            <person name="Chen Y."/>
            <person name="Shah S."/>
            <person name="Dougan E. K."/>
            <person name="Thang M."/>
            <person name="Chan C."/>
        </authorList>
    </citation>
    <scope>NUCLEOTIDE SEQUENCE</scope>
</reference>
<dbReference type="Proteomes" id="UP001178507">
    <property type="component" value="Unassembled WGS sequence"/>
</dbReference>
<keyword evidence="2" id="KW-1185">Reference proteome</keyword>
<evidence type="ECO:0000313" key="1">
    <source>
        <dbReference type="EMBL" id="CAJ1393523.1"/>
    </source>
</evidence>
<dbReference type="AlphaFoldDB" id="A0AA36IV96"/>
<sequence>MPTTATKASAPLLAAGRPCISATAVTCTALPATLRNHYHTITSVKHVGVPVHVPIPAPPAAEYNRVVNMPIHDPPQVIQVKTPGHTHVVNQYVHSKHYVPEPVPSPPRFRSVPVPVPVHTPGKVIPVPSPLPPQTVVHNKVVYKTRHVITKNIYDCDAGFNNWKYGWSSPKKTWCCAHENKGCPGTWTGSGLTKTIVTGVTTHHGQYDGDYGDYGHYHYGHGGHYSDGGSYPGATTHSYHVHYSSGGGGGGGGAAGGGSWHSGGGSWHSGGGSWSSSGGVTHHYHVHHDVHVIHDNRGLDDLDGPGFDCTAAHESAWPQDGRGTFAVSRTQAFASEQARRPDMPMQGTTLSEATLPRLESVNRCASMSGGLAQSGALLLPKGRHFSRLSTSRGPE</sequence>
<gene>
    <name evidence="1" type="ORF">EVOR1521_LOCUS18371</name>
</gene>
<organism evidence="1 2">
    <name type="scientific">Effrenium voratum</name>
    <dbReference type="NCBI Taxonomy" id="2562239"/>
    <lineage>
        <taxon>Eukaryota</taxon>
        <taxon>Sar</taxon>
        <taxon>Alveolata</taxon>
        <taxon>Dinophyceae</taxon>
        <taxon>Suessiales</taxon>
        <taxon>Symbiodiniaceae</taxon>
        <taxon>Effrenium</taxon>
    </lineage>
</organism>
<accession>A0AA36IV96</accession>
<protein>
    <submittedName>
        <fullName evidence="1">Uncharacterized protein</fullName>
    </submittedName>
</protein>
<comment type="caution">
    <text evidence="1">The sequence shown here is derived from an EMBL/GenBank/DDBJ whole genome shotgun (WGS) entry which is preliminary data.</text>
</comment>
<proteinExistence type="predicted"/>
<dbReference type="EMBL" id="CAUJNA010002580">
    <property type="protein sequence ID" value="CAJ1393523.1"/>
    <property type="molecule type" value="Genomic_DNA"/>
</dbReference>